<dbReference type="EMBL" id="JAQMWT010000087">
    <property type="protein sequence ID" value="KAJ8610962.1"/>
    <property type="molecule type" value="Genomic_DNA"/>
</dbReference>
<feature type="non-terminal residue" evidence="1">
    <location>
        <position position="1"/>
    </location>
</feature>
<accession>A0AAD7XM32</accession>
<sequence length="285" mass="31113">RASSQASPLPDSPKSDVAVALDHPQSDVAVALDQPQSEVKLLSPIASVAQVAVALDPPEAEAEAEAESSEISAGHKVTFWVPKGCGRPPLVPFWTNTLYSKHLSGRRCLFDAVTLATGSSLTDPGLLKPHIVKVRDELGFGRERDPTFGLSTKAWERSKSPFEFTRQISLQCLLTKLFAQTVGVYIVLCAVVTLPDPKDLTKEILDQHYCVFDAYLGLFVVEIRGGNPNASHVTPDDLLDEQKTKANLKRDYGLLFPKHCYLLMINKKRVAETTYGSPSLSSSPI</sequence>
<evidence type="ECO:0000313" key="1">
    <source>
        <dbReference type="EMBL" id="KAJ8610962.1"/>
    </source>
</evidence>
<evidence type="ECO:0000313" key="2">
    <source>
        <dbReference type="Proteomes" id="UP001230188"/>
    </source>
</evidence>
<gene>
    <name evidence="1" type="ORF">CTAYLR_010167</name>
</gene>
<reference evidence="1" key="1">
    <citation type="submission" date="2023-01" db="EMBL/GenBank/DDBJ databases">
        <title>Metagenome sequencing of chrysophaentin producing Chrysophaeum taylorii.</title>
        <authorList>
            <person name="Davison J."/>
            <person name="Bewley C."/>
        </authorList>
    </citation>
    <scope>NUCLEOTIDE SEQUENCE</scope>
    <source>
        <strain evidence="1">NIES-1699</strain>
    </source>
</reference>
<comment type="caution">
    <text evidence="1">The sequence shown here is derived from an EMBL/GenBank/DDBJ whole genome shotgun (WGS) entry which is preliminary data.</text>
</comment>
<proteinExistence type="predicted"/>
<protein>
    <submittedName>
        <fullName evidence="1">Uncharacterized protein</fullName>
    </submittedName>
</protein>
<dbReference type="Proteomes" id="UP001230188">
    <property type="component" value="Unassembled WGS sequence"/>
</dbReference>
<dbReference type="AlphaFoldDB" id="A0AAD7XM32"/>
<keyword evidence="2" id="KW-1185">Reference proteome</keyword>
<organism evidence="1 2">
    <name type="scientific">Chrysophaeum taylorii</name>
    <dbReference type="NCBI Taxonomy" id="2483200"/>
    <lineage>
        <taxon>Eukaryota</taxon>
        <taxon>Sar</taxon>
        <taxon>Stramenopiles</taxon>
        <taxon>Ochrophyta</taxon>
        <taxon>Pelagophyceae</taxon>
        <taxon>Pelagomonadales</taxon>
        <taxon>Pelagomonadaceae</taxon>
        <taxon>Chrysophaeum</taxon>
    </lineage>
</organism>
<name>A0AAD7XM32_9STRA</name>